<keyword evidence="3" id="KW-0238">DNA-binding</keyword>
<dbReference type="PANTHER" id="PTHR30537:SF5">
    <property type="entry name" value="HTH-TYPE TRANSCRIPTIONAL ACTIVATOR TTDR-RELATED"/>
    <property type="match status" value="1"/>
</dbReference>
<gene>
    <name evidence="6" type="ORF">V6575_18360</name>
</gene>
<evidence type="ECO:0000256" key="3">
    <source>
        <dbReference type="ARBA" id="ARBA00023125"/>
    </source>
</evidence>
<keyword evidence="4" id="KW-0804">Transcription</keyword>
<reference evidence="6 7" key="1">
    <citation type="submission" date="2024-02" db="EMBL/GenBank/DDBJ databases">
        <title>Roseibium algae sp. nov., isolated from marine alga (Grateloupia sp.), showing potential in myo-inositol conversion.</title>
        <authorList>
            <person name="Wang Y."/>
        </authorList>
    </citation>
    <scope>NUCLEOTIDE SEQUENCE [LARGE SCALE GENOMIC DNA]</scope>
    <source>
        <strain evidence="6 7">H3510</strain>
    </source>
</reference>
<protein>
    <submittedName>
        <fullName evidence="6">LysR family transcriptional regulator</fullName>
    </submittedName>
</protein>
<dbReference type="SUPFAM" id="SSF46785">
    <property type="entry name" value="Winged helix' DNA-binding domain"/>
    <property type="match status" value="1"/>
</dbReference>
<evidence type="ECO:0000256" key="2">
    <source>
        <dbReference type="ARBA" id="ARBA00023015"/>
    </source>
</evidence>
<dbReference type="Proteomes" id="UP001385499">
    <property type="component" value="Unassembled WGS sequence"/>
</dbReference>
<evidence type="ECO:0000259" key="5">
    <source>
        <dbReference type="PROSITE" id="PS50931"/>
    </source>
</evidence>
<dbReference type="InterPro" id="IPR036388">
    <property type="entry name" value="WH-like_DNA-bd_sf"/>
</dbReference>
<dbReference type="InterPro" id="IPR000847">
    <property type="entry name" value="LysR_HTH_N"/>
</dbReference>
<comment type="similarity">
    <text evidence="1">Belongs to the LysR transcriptional regulatory family.</text>
</comment>
<sequence>MRLEDLRFFTRVAALGNLSAAGREFGLSPSAASSRLTSLERELAVQLFARTTRSLVLTEAGQVLLDHAGIALAQMDAAFEQLEAVNAAPSGVLRISSNMFFGRKHVLPHLGEFREFYPDLRIAIDCTDRIVDIIGEGYDMAIRGAPMPDSSLMARRLGSDQRVLCASPAYIERKGQPRSPSDLINHDCIGVEAMPIWYFDGPDGEIVHRVAYSIHGDSGDFSYDATLHGLGLSVKSISHVWEELRDGRLVSVMNDYPIARTGDICAVYPPGKYTSPKVSAFIDFLQSKYGRPPYWDTDYRISVPVSDLD</sequence>
<dbReference type="InterPro" id="IPR058163">
    <property type="entry name" value="LysR-type_TF_proteobact-type"/>
</dbReference>
<evidence type="ECO:0000313" key="6">
    <source>
        <dbReference type="EMBL" id="MEJ8476059.1"/>
    </source>
</evidence>
<dbReference type="CDD" id="cd08422">
    <property type="entry name" value="PBP2_CrgA_like"/>
    <property type="match status" value="1"/>
</dbReference>
<organism evidence="6 7">
    <name type="scientific">Roseibium algae</name>
    <dbReference type="NCBI Taxonomy" id="3123038"/>
    <lineage>
        <taxon>Bacteria</taxon>
        <taxon>Pseudomonadati</taxon>
        <taxon>Pseudomonadota</taxon>
        <taxon>Alphaproteobacteria</taxon>
        <taxon>Hyphomicrobiales</taxon>
        <taxon>Stappiaceae</taxon>
        <taxon>Roseibium</taxon>
    </lineage>
</organism>
<dbReference type="InterPro" id="IPR005119">
    <property type="entry name" value="LysR_subst-bd"/>
</dbReference>
<feature type="domain" description="HTH lysR-type" evidence="5">
    <location>
        <begin position="1"/>
        <end position="58"/>
    </location>
</feature>
<evidence type="ECO:0000256" key="1">
    <source>
        <dbReference type="ARBA" id="ARBA00009437"/>
    </source>
</evidence>
<dbReference type="EMBL" id="JBAKIA010000015">
    <property type="protein sequence ID" value="MEJ8476059.1"/>
    <property type="molecule type" value="Genomic_DNA"/>
</dbReference>
<dbReference type="Gene3D" id="3.40.190.290">
    <property type="match status" value="1"/>
</dbReference>
<dbReference type="Pfam" id="PF00126">
    <property type="entry name" value="HTH_1"/>
    <property type="match status" value="1"/>
</dbReference>
<dbReference type="Pfam" id="PF03466">
    <property type="entry name" value="LysR_substrate"/>
    <property type="match status" value="1"/>
</dbReference>
<dbReference type="Gene3D" id="1.10.10.10">
    <property type="entry name" value="Winged helix-like DNA-binding domain superfamily/Winged helix DNA-binding domain"/>
    <property type="match status" value="1"/>
</dbReference>
<dbReference type="SUPFAM" id="SSF53850">
    <property type="entry name" value="Periplasmic binding protein-like II"/>
    <property type="match status" value="1"/>
</dbReference>
<dbReference type="PROSITE" id="PS50931">
    <property type="entry name" value="HTH_LYSR"/>
    <property type="match status" value="1"/>
</dbReference>
<evidence type="ECO:0000256" key="4">
    <source>
        <dbReference type="ARBA" id="ARBA00023163"/>
    </source>
</evidence>
<accession>A0ABU8TPF2</accession>
<comment type="caution">
    <text evidence="6">The sequence shown here is derived from an EMBL/GenBank/DDBJ whole genome shotgun (WGS) entry which is preliminary data.</text>
</comment>
<name>A0ABU8TPF2_9HYPH</name>
<dbReference type="RefSeq" id="WP_340276402.1">
    <property type="nucleotide sequence ID" value="NZ_JBAKIA010000015.1"/>
</dbReference>
<keyword evidence="2" id="KW-0805">Transcription regulation</keyword>
<evidence type="ECO:0000313" key="7">
    <source>
        <dbReference type="Proteomes" id="UP001385499"/>
    </source>
</evidence>
<keyword evidence="7" id="KW-1185">Reference proteome</keyword>
<dbReference type="PANTHER" id="PTHR30537">
    <property type="entry name" value="HTH-TYPE TRANSCRIPTIONAL REGULATOR"/>
    <property type="match status" value="1"/>
</dbReference>
<dbReference type="InterPro" id="IPR036390">
    <property type="entry name" value="WH_DNA-bd_sf"/>
</dbReference>
<proteinExistence type="inferred from homology"/>